<evidence type="ECO:0008006" key="8">
    <source>
        <dbReference type="Google" id="ProtNLM"/>
    </source>
</evidence>
<protein>
    <recommendedName>
        <fullName evidence="8">Creatininase</fullName>
    </recommendedName>
</protein>
<dbReference type="PANTHER" id="PTHR35005">
    <property type="entry name" value="3-DEHYDRO-SCYLLO-INOSOSE HYDROLASE"/>
    <property type="match status" value="1"/>
</dbReference>
<organism evidence="6 7">
    <name type="scientific">Sorangium cellulosum</name>
    <name type="common">Polyangium cellulosum</name>
    <dbReference type="NCBI Taxonomy" id="56"/>
    <lineage>
        <taxon>Bacteria</taxon>
        <taxon>Pseudomonadati</taxon>
        <taxon>Myxococcota</taxon>
        <taxon>Polyangia</taxon>
        <taxon>Polyangiales</taxon>
        <taxon>Polyangiaceae</taxon>
        <taxon>Sorangium</taxon>
    </lineage>
</organism>
<evidence type="ECO:0000256" key="5">
    <source>
        <dbReference type="ARBA" id="ARBA00024029"/>
    </source>
</evidence>
<sequence length="265" mass="27138">MQAAPRLAELTTAELAALLSGGAPCVALVPVGSVEPHGPHLPLGTDTLIGEAAAERAGRRLWERGVAALLAPPVGYGVTDFAAGFAGAISIPAPALTAFLRAVAEAYLSAGLTHVCFINNHLEPEHDRAVRAAVSDLPPGRGSVACPLARRWARTLSAEFRSGACHAGRYETSLVLAAAPALVRSDIARALPDLEVSLSEGIKAGVKRFIDLGMDAAYTGAPREASEDEGRALLDLLAAMIVTEVEEGLSRAAGPDSAPGQGSSA</sequence>
<dbReference type="SUPFAM" id="SSF102215">
    <property type="entry name" value="Creatininase"/>
    <property type="match status" value="1"/>
</dbReference>
<comment type="similarity">
    <text evidence="5">Belongs to the creatininase superfamily.</text>
</comment>
<evidence type="ECO:0000256" key="3">
    <source>
        <dbReference type="ARBA" id="ARBA00022801"/>
    </source>
</evidence>
<dbReference type="GO" id="GO:0009231">
    <property type="term" value="P:riboflavin biosynthetic process"/>
    <property type="evidence" value="ECO:0007669"/>
    <property type="project" value="TreeGrafter"/>
</dbReference>
<keyword evidence="3" id="KW-0378">Hydrolase</keyword>
<evidence type="ECO:0000313" key="6">
    <source>
        <dbReference type="EMBL" id="AUX30381.1"/>
    </source>
</evidence>
<evidence type="ECO:0000313" key="7">
    <source>
        <dbReference type="Proteomes" id="UP000295497"/>
    </source>
</evidence>
<gene>
    <name evidence="6" type="ORF">SOCE836_024840</name>
</gene>
<evidence type="ECO:0000256" key="4">
    <source>
        <dbReference type="ARBA" id="ARBA00022833"/>
    </source>
</evidence>
<reference evidence="6 7" key="1">
    <citation type="submission" date="2015-09" db="EMBL/GenBank/DDBJ databases">
        <title>Sorangium comparison.</title>
        <authorList>
            <person name="Zaburannyi N."/>
            <person name="Bunk B."/>
            <person name="Overmann J."/>
            <person name="Mueller R."/>
        </authorList>
    </citation>
    <scope>NUCLEOTIDE SEQUENCE [LARGE SCALE GENOMIC DNA]</scope>
    <source>
        <strain evidence="6 7">So ce836</strain>
    </source>
</reference>
<dbReference type="Proteomes" id="UP000295497">
    <property type="component" value="Chromosome"/>
</dbReference>
<accession>A0A4P2QKY9</accession>
<dbReference type="RefSeq" id="WP_129574380.1">
    <property type="nucleotide sequence ID" value="NZ_CP012672.1"/>
</dbReference>
<comment type="cofactor">
    <cofactor evidence="1">
        <name>Zn(2+)</name>
        <dbReference type="ChEBI" id="CHEBI:29105"/>
    </cofactor>
</comment>
<keyword evidence="4" id="KW-0862">Zinc</keyword>
<evidence type="ECO:0000256" key="2">
    <source>
        <dbReference type="ARBA" id="ARBA00022723"/>
    </source>
</evidence>
<dbReference type="Pfam" id="PF02633">
    <property type="entry name" value="Creatininase"/>
    <property type="match status" value="1"/>
</dbReference>
<proteinExistence type="inferred from homology"/>
<dbReference type="AlphaFoldDB" id="A0A4P2QKY9"/>
<keyword evidence="2" id="KW-0479">Metal-binding</keyword>
<dbReference type="Gene3D" id="3.40.50.10310">
    <property type="entry name" value="Creatininase"/>
    <property type="match status" value="1"/>
</dbReference>
<evidence type="ECO:0000256" key="1">
    <source>
        <dbReference type="ARBA" id="ARBA00001947"/>
    </source>
</evidence>
<dbReference type="InterPro" id="IPR024087">
    <property type="entry name" value="Creatininase-like_sf"/>
</dbReference>
<dbReference type="GO" id="GO:0046872">
    <property type="term" value="F:metal ion binding"/>
    <property type="evidence" value="ECO:0007669"/>
    <property type="project" value="UniProtKB-KW"/>
</dbReference>
<dbReference type="PANTHER" id="PTHR35005:SF1">
    <property type="entry name" value="2-AMINO-5-FORMYLAMINO-6-RIBOSYLAMINOPYRIMIDIN-4(3H)-ONE 5'-MONOPHOSPHATE DEFORMYLASE"/>
    <property type="match status" value="1"/>
</dbReference>
<dbReference type="InterPro" id="IPR003785">
    <property type="entry name" value="Creatininase/forma_Hydrolase"/>
</dbReference>
<name>A0A4P2QKY9_SORCE</name>
<dbReference type="GO" id="GO:0016811">
    <property type="term" value="F:hydrolase activity, acting on carbon-nitrogen (but not peptide) bonds, in linear amides"/>
    <property type="evidence" value="ECO:0007669"/>
    <property type="project" value="TreeGrafter"/>
</dbReference>
<dbReference type="EMBL" id="CP012672">
    <property type="protein sequence ID" value="AUX30381.1"/>
    <property type="molecule type" value="Genomic_DNA"/>
</dbReference>